<protein>
    <submittedName>
        <fullName evidence="3">Scol-BPFTx</fullName>
    </submittedName>
</protein>
<feature type="signal peptide" evidence="2">
    <location>
        <begin position="1"/>
        <end position="20"/>
    </location>
</feature>
<dbReference type="AlphaFoldDB" id="A0A4D5R942"/>
<feature type="region of interest" description="Disordered" evidence="1">
    <location>
        <begin position="221"/>
        <end position="240"/>
    </location>
</feature>
<gene>
    <name evidence="3" type="primary">Scol-BPFTx</name>
</gene>
<organism evidence="3">
    <name type="scientific">Scolopendra viridis</name>
    <name type="common">Giant centipede</name>
    <dbReference type="NCBI Taxonomy" id="118503"/>
    <lineage>
        <taxon>Eukaryota</taxon>
        <taxon>Metazoa</taxon>
        <taxon>Ecdysozoa</taxon>
        <taxon>Arthropoda</taxon>
        <taxon>Myriapoda</taxon>
        <taxon>Chilopoda</taxon>
        <taxon>Pleurostigmophora</taxon>
        <taxon>Scolopendromorpha</taxon>
        <taxon>Scolopendridae</taxon>
        <taxon>Scolopendra</taxon>
    </lineage>
</organism>
<evidence type="ECO:0000313" key="3">
    <source>
        <dbReference type="EMBL" id="MIC88561.1"/>
    </source>
</evidence>
<name>A0A4D5R942_SCOVI</name>
<feature type="compositionally biased region" description="Low complexity" evidence="1">
    <location>
        <begin position="228"/>
        <end position="238"/>
    </location>
</feature>
<dbReference type="EMBL" id="GGNE01000020">
    <property type="protein sequence ID" value="MIC88561.1"/>
    <property type="molecule type" value="Transcribed_RNA"/>
</dbReference>
<keyword evidence="2" id="KW-0732">Signal</keyword>
<accession>A0A4D5R942</accession>
<proteinExistence type="predicted"/>
<feature type="chain" id="PRO_5020041144" evidence="2">
    <location>
        <begin position="21"/>
        <end position="363"/>
    </location>
</feature>
<sequence>MFQLGLSLVVVVLNFFTSNAYLPAIVKPDQESVYKWKFRDTVINLIEFENVSPVKQVPLKTTKESIGKLHRCFSDAYPTPNNNLPRLQIVLTTAIECMAKELFGGSGVLNWIEFNGKNDEMKLASYRKFKVNVKRAKMETCINDPAPRNLQSQVVLNIINRMSNPISVSLLQSKFEQTSIAKYKTYSSSTQYEYKGGFSIDDFLGLPIGIGGGIEYTYTTEDHEQSKDTSTSSESSEASIKDTYEIHPKTFRKFISTIKEIVDITTKAIPIIVKGHLAFSLKDGSFQNKNRWILSVAELAKIFNVFQVVKGEPDKVMIILTFLKELSYIDEESEDIDSNLGDTSKVIELCQERKQLLYSTSEI</sequence>
<evidence type="ECO:0000256" key="2">
    <source>
        <dbReference type="SAM" id="SignalP"/>
    </source>
</evidence>
<reference evidence="3" key="1">
    <citation type="journal article" date="2018" name="Toxicon">
        <title>Venom-gland transcriptomics and venom proteomics of the giant Florida blue centipede, Scolopendra viridis.</title>
        <authorList>
            <person name="Ward M.J."/>
            <person name="Rokyta D.R."/>
        </authorList>
    </citation>
    <scope>NUCLEOTIDE SEQUENCE</scope>
    <source>
        <tissue evidence="3">Venom gland</tissue>
    </source>
</reference>
<evidence type="ECO:0000256" key="1">
    <source>
        <dbReference type="SAM" id="MobiDB-lite"/>
    </source>
</evidence>